<evidence type="ECO:0000313" key="2">
    <source>
        <dbReference type="EMBL" id="KAK4338810.1"/>
    </source>
</evidence>
<evidence type="ECO:0000259" key="1">
    <source>
        <dbReference type="Pfam" id="PF17921"/>
    </source>
</evidence>
<evidence type="ECO:0000313" key="3">
    <source>
        <dbReference type="Proteomes" id="UP001291623"/>
    </source>
</evidence>
<protein>
    <recommendedName>
        <fullName evidence="1">Integrase zinc-binding domain-containing protein</fullName>
    </recommendedName>
</protein>
<proteinExistence type="predicted"/>
<comment type="caution">
    <text evidence="2">The sequence shown here is derived from an EMBL/GenBank/DDBJ whole genome shotgun (WGS) entry which is preliminary data.</text>
</comment>
<dbReference type="AlphaFoldDB" id="A0AAE1QS97"/>
<dbReference type="Proteomes" id="UP001291623">
    <property type="component" value="Unassembled WGS sequence"/>
</dbReference>
<sequence length="84" mass="9653">MMGEGPPGVRFICVFPHVAGLRDKIMTEVHCSRYSIHPGSTKMYHDLKGMYWWNDMKRNNAEFVAQCLNCQQVKVEHQKLGGLT</sequence>
<accession>A0AAE1QS97</accession>
<organism evidence="2 3">
    <name type="scientific">Anisodus tanguticus</name>
    <dbReference type="NCBI Taxonomy" id="243964"/>
    <lineage>
        <taxon>Eukaryota</taxon>
        <taxon>Viridiplantae</taxon>
        <taxon>Streptophyta</taxon>
        <taxon>Embryophyta</taxon>
        <taxon>Tracheophyta</taxon>
        <taxon>Spermatophyta</taxon>
        <taxon>Magnoliopsida</taxon>
        <taxon>eudicotyledons</taxon>
        <taxon>Gunneridae</taxon>
        <taxon>Pentapetalae</taxon>
        <taxon>asterids</taxon>
        <taxon>lamiids</taxon>
        <taxon>Solanales</taxon>
        <taxon>Solanaceae</taxon>
        <taxon>Solanoideae</taxon>
        <taxon>Hyoscyameae</taxon>
        <taxon>Anisodus</taxon>
    </lineage>
</organism>
<dbReference type="Gene3D" id="1.10.340.70">
    <property type="match status" value="1"/>
</dbReference>
<dbReference type="InterPro" id="IPR052160">
    <property type="entry name" value="Gypsy_RT_Integrase-like"/>
</dbReference>
<keyword evidence="3" id="KW-1185">Reference proteome</keyword>
<feature type="domain" description="Integrase zinc-binding" evidence="1">
    <location>
        <begin position="21"/>
        <end position="75"/>
    </location>
</feature>
<gene>
    <name evidence="2" type="ORF">RND71_040272</name>
</gene>
<dbReference type="Pfam" id="PF17921">
    <property type="entry name" value="Integrase_H2C2"/>
    <property type="match status" value="1"/>
</dbReference>
<name>A0AAE1QS97_9SOLA</name>
<dbReference type="PANTHER" id="PTHR47266">
    <property type="entry name" value="ENDONUCLEASE-RELATED"/>
    <property type="match status" value="1"/>
</dbReference>
<dbReference type="InterPro" id="IPR041588">
    <property type="entry name" value="Integrase_H2C2"/>
</dbReference>
<dbReference type="EMBL" id="JAVYJV010000023">
    <property type="protein sequence ID" value="KAK4338810.1"/>
    <property type="molecule type" value="Genomic_DNA"/>
</dbReference>
<reference evidence="2" key="1">
    <citation type="submission" date="2023-12" db="EMBL/GenBank/DDBJ databases">
        <title>Genome assembly of Anisodus tanguticus.</title>
        <authorList>
            <person name="Wang Y.-J."/>
        </authorList>
    </citation>
    <scope>NUCLEOTIDE SEQUENCE</scope>
    <source>
        <strain evidence="2">KB-2021</strain>
        <tissue evidence="2">Leaf</tissue>
    </source>
</reference>